<sequence>MFHLCIVKLHFSKIVPAGTGQASPVGIYFCHVRSDSLYADSELYAFSVFASPKQGVTLRVSSSSISSYRGCF</sequence>
<dbReference type="Proteomes" id="UP000886520">
    <property type="component" value="Chromosome 11"/>
</dbReference>
<accession>A0A9D4UUM2</accession>
<comment type="caution">
    <text evidence="1">The sequence shown here is derived from an EMBL/GenBank/DDBJ whole genome shotgun (WGS) entry which is preliminary data.</text>
</comment>
<gene>
    <name evidence="1" type="ORF">GOP47_0011681</name>
</gene>
<keyword evidence="2" id="KW-1185">Reference proteome</keyword>
<proteinExistence type="predicted"/>
<protein>
    <submittedName>
        <fullName evidence="1">Uncharacterized protein</fullName>
    </submittedName>
</protein>
<evidence type="ECO:0000313" key="2">
    <source>
        <dbReference type="Proteomes" id="UP000886520"/>
    </source>
</evidence>
<organism evidence="1 2">
    <name type="scientific">Adiantum capillus-veneris</name>
    <name type="common">Maidenhair fern</name>
    <dbReference type="NCBI Taxonomy" id="13818"/>
    <lineage>
        <taxon>Eukaryota</taxon>
        <taxon>Viridiplantae</taxon>
        <taxon>Streptophyta</taxon>
        <taxon>Embryophyta</taxon>
        <taxon>Tracheophyta</taxon>
        <taxon>Polypodiopsida</taxon>
        <taxon>Polypodiidae</taxon>
        <taxon>Polypodiales</taxon>
        <taxon>Pteridineae</taxon>
        <taxon>Pteridaceae</taxon>
        <taxon>Vittarioideae</taxon>
        <taxon>Adiantum</taxon>
    </lineage>
</organism>
<reference evidence="1" key="1">
    <citation type="submission" date="2021-01" db="EMBL/GenBank/DDBJ databases">
        <title>Adiantum capillus-veneris genome.</title>
        <authorList>
            <person name="Fang Y."/>
            <person name="Liao Q."/>
        </authorList>
    </citation>
    <scope>NUCLEOTIDE SEQUENCE</scope>
    <source>
        <strain evidence="1">H3</strain>
        <tissue evidence="1">Leaf</tissue>
    </source>
</reference>
<dbReference type="AlphaFoldDB" id="A0A9D4UUM2"/>
<name>A0A9D4UUM2_ADICA</name>
<dbReference type="EMBL" id="JABFUD020000011">
    <property type="protein sequence ID" value="KAI5073668.1"/>
    <property type="molecule type" value="Genomic_DNA"/>
</dbReference>
<evidence type="ECO:0000313" key="1">
    <source>
        <dbReference type="EMBL" id="KAI5073668.1"/>
    </source>
</evidence>